<dbReference type="PANTHER" id="PTHR39087">
    <property type="entry name" value="UPF0104 MEMBRANE PROTEIN MJ1595"/>
    <property type="match status" value="1"/>
</dbReference>
<protein>
    <submittedName>
        <fullName evidence="7">Lysylphosphatidylglycerol synthase transmembrane domain-containing protein</fullName>
    </submittedName>
</protein>
<reference evidence="7 8" key="1">
    <citation type="submission" date="2024-06" db="EMBL/GenBank/DDBJ databases">
        <authorList>
            <person name="Chen R.Y."/>
        </authorList>
    </citation>
    <scope>NUCLEOTIDE SEQUENCE [LARGE SCALE GENOMIC DNA]</scope>
    <source>
        <strain evidence="7 8">D2</strain>
    </source>
</reference>
<accession>A0ABV1RDZ6</accession>
<gene>
    <name evidence="7" type="ORF">ABS311_03700</name>
</gene>
<evidence type="ECO:0000313" key="7">
    <source>
        <dbReference type="EMBL" id="MER2490985.1"/>
    </source>
</evidence>
<evidence type="ECO:0000313" key="8">
    <source>
        <dbReference type="Proteomes" id="UP001467690"/>
    </source>
</evidence>
<feature type="transmembrane region" description="Helical" evidence="6">
    <location>
        <begin position="37"/>
        <end position="55"/>
    </location>
</feature>
<dbReference type="RefSeq" id="WP_350400748.1">
    <property type="nucleotide sequence ID" value="NZ_JBELOE010000078.1"/>
</dbReference>
<dbReference type="EMBL" id="JBELOE010000078">
    <property type="protein sequence ID" value="MER2490985.1"/>
    <property type="molecule type" value="Genomic_DNA"/>
</dbReference>
<feature type="transmembrane region" description="Helical" evidence="6">
    <location>
        <begin position="144"/>
        <end position="167"/>
    </location>
</feature>
<feature type="transmembrane region" description="Helical" evidence="6">
    <location>
        <begin position="253"/>
        <end position="275"/>
    </location>
</feature>
<feature type="transmembrane region" description="Helical" evidence="6">
    <location>
        <begin position="7"/>
        <end position="25"/>
    </location>
</feature>
<feature type="transmembrane region" description="Helical" evidence="6">
    <location>
        <begin position="118"/>
        <end position="138"/>
    </location>
</feature>
<keyword evidence="3 6" id="KW-0812">Transmembrane</keyword>
<keyword evidence="5 6" id="KW-0472">Membrane</keyword>
<dbReference type="InterPro" id="IPR022791">
    <property type="entry name" value="L-PG_synthase/AglD"/>
</dbReference>
<keyword evidence="8" id="KW-1185">Reference proteome</keyword>
<sequence>MSKGLRWLIASMVFIAVISYMQITVGWQNVLAQWQQLSITQLLLITALTFISYYLRAYRSYYYFGKALNHPFSLYVRINFLHNALNNFLPMRLGEASFPLFMKQTFNYSILRASSGLLLIRLMDLHWLLLLLSLLAALQINTLFWLLTLGWVILPFIVWHIFPFLLLKLPKKLQQKVQLLSLEGPIEEFNKERNKERKEEHNAALFLAKVYCQTACIWLIKLAALVFIFSAFIELDGFKAIFAVVSADLSSVLPIHGLAGSGTFEAAILAALLPFGLQPERILVAAVNLHIYVLAVTLLSIPIALCIKAKPQIHKNEIQT</sequence>
<dbReference type="Pfam" id="PF03706">
    <property type="entry name" value="LPG_synthase_TM"/>
    <property type="match status" value="1"/>
</dbReference>
<evidence type="ECO:0000256" key="6">
    <source>
        <dbReference type="SAM" id="Phobius"/>
    </source>
</evidence>
<evidence type="ECO:0000256" key="3">
    <source>
        <dbReference type="ARBA" id="ARBA00022692"/>
    </source>
</evidence>
<organism evidence="7 8">
    <name type="scientific">Catenovulum sediminis</name>
    <dbReference type="NCBI Taxonomy" id="1740262"/>
    <lineage>
        <taxon>Bacteria</taxon>
        <taxon>Pseudomonadati</taxon>
        <taxon>Pseudomonadota</taxon>
        <taxon>Gammaproteobacteria</taxon>
        <taxon>Alteromonadales</taxon>
        <taxon>Alteromonadaceae</taxon>
        <taxon>Catenovulum</taxon>
    </lineage>
</organism>
<keyword evidence="2" id="KW-1003">Cell membrane</keyword>
<proteinExistence type="predicted"/>
<comment type="subcellular location">
    <subcellularLocation>
        <location evidence="1">Cell membrane</location>
        <topology evidence="1">Multi-pass membrane protein</topology>
    </subcellularLocation>
</comment>
<feature type="transmembrane region" description="Helical" evidence="6">
    <location>
        <begin position="203"/>
        <end position="233"/>
    </location>
</feature>
<comment type="caution">
    <text evidence="7">The sequence shown here is derived from an EMBL/GenBank/DDBJ whole genome shotgun (WGS) entry which is preliminary data.</text>
</comment>
<feature type="transmembrane region" description="Helical" evidence="6">
    <location>
        <begin position="282"/>
        <end position="305"/>
    </location>
</feature>
<evidence type="ECO:0000256" key="2">
    <source>
        <dbReference type="ARBA" id="ARBA00022475"/>
    </source>
</evidence>
<dbReference type="PANTHER" id="PTHR39087:SF2">
    <property type="entry name" value="UPF0104 MEMBRANE PROTEIN MJ1595"/>
    <property type="match status" value="1"/>
</dbReference>
<evidence type="ECO:0000256" key="1">
    <source>
        <dbReference type="ARBA" id="ARBA00004651"/>
    </source>
</evidence>
<keyword evidence="4 6" id="KW-1133">Transmembrane helix</keyword>
<evidence type="ECO:0000256" key="5">
    <source>
        <dbReference type="ARBA" id="ARBA00023136"/>
    </source>
</evidence>
<dbReference type="Proteomes" id="UP001467690">
    <property type="component" value="Unassembled WGS sequence"/>
</dbReference>
<name>A0ABV1RDZ6_9ALTE</name>
<evidence type="ECO:0000256" key="4">
    <source>
        <dbReference type="ARBA" id="ARBA00022989"/>
    </source>
</evidence>